<sequence length="370" mass="42239">MIKSTDKTRPAHHEPNGKGFLNPWPSYVRHGHFQALRMMLQFDRKQVNSSQVTQVAKIQNLNKDLVATHSEPAAKSDDGHNKIAYTWLGHACFLVQIDGVNILFDPVFSDRCSPSQYVGPKRVTPPPCKLDELPRIDIVVISHNHYDHLDLATIQNLQKQHQPYFYVPLGNKTWFDSIGIRTPKVRECDWWDGHDHSFHDGKSDIKILCTPCQHFTGRSIHDHYKTLWASWVVETKPKEEGQKPVKIFFGGDTGYRSVPDGKDEDEMPHCPAFKEIGDKVGPFDFSMIPIGAYSPRWFMSPIHCSPEDAVRVHEDIQSKRSVGMHWGTWVLTDEDMTEPPRRLQAAMAKRGHDPSVFSTMQIGETIVLDV</sequence>
<proteinExistence type="predicted"/>
<organism evidence="4 5">
    <name type="scientific">Podila minutissima</name>
    <dbReference type="NCBI Taxonomy" id="64525"/>
    <lineage>
        <taxon>Eukaryota</taxon>
        <taxon>Fungi</taxon>
        <taxon>Fungi incertae sedis</taxon>
        <taxon>Mucoromycota</taxon>
        <taxon>Mortierellomycotina</taxon>
        <taxon>Mortierellomycetes</taxon>
        <taxon>Mortierellales</taxon>
        <taxon>Mortierellaceae</taxon>
        <taxon>Podila</taxon>
    </lineage>
</organism>
<dbReference type="InterPro" id="IPR024884">
    <property type="entry name" value="NAPE-PLD"/>
</dbReference>
<dbReference type="PANTHER" id="PTHR15032">
    <property type="entry name" value="N-ACYL-PHOSPHATIDYLETHANOLAMINE-HYDROLYZING PHOSPHOLIPASE D"/>
    <property type="match status" value="1"/>
</dbReference>
<protein>
    <recommendedName>
        <fullName evidence="3">Metallo-beta-lactamase domain-containing protein</fullName>
    </recommendedName>
</protein>
<dbReference type="SUPFAM" id="SSF56281">
    <property type="entry name" value="Metallo-hydrolase/oxidoreductase"/>
    <property type="match status" value="1"/>
</dbReference>
<dbReference type="AlphaFoldDB" id="A0A9P5SIL7"/>
<reference evidence="4" key="1">
    <citation type="journal article" date="2020" name="Fungal Divers.">
        <title>Resolving the Mortierellaceae phylogeny through synthesis of multi-gene phylogenetics and phylogenomics.</title>
        <authorList>
            <person name="Vandepol N."/>
            <person name="Liber J."/>
            <person name="Desiro A."/>
            <person name="Na H."/>
            <person name="Kennedy M."/>
            <person name="Barry K."/>
            <person name="Grigoriev I.V."/>
            <person name="Miller A.N."/>
            <person name="O'Donnell K."/>
            <person name="Stajich J.E."/>
            <person name="Bonito G."/>
        </authorList>
    </citation>
    <scope>NUCLEOTIDE SEQUENCE</scope>
    <source>
        <strain evidence="4">NVP1</strain>
    </source>
</reference>
<dbReference type="GO" id="GO:0070291">
    <property type="term" value="P:N-acylethanolamine metabolic process"/>
    <property type="evidence" value="ECO:0007669"/>
    <property type="project" value="TreeGrafter"/>
</dbReference>
<dbReference type="InterPro" id="IPR001279">
    <property type="entry name" value="Metallo-B-lactamas"/>
</dbReference>
<dbReference type="PANTHER" id="PTHR15032:SF4">
    <property type="entry name" value="N-ACYL-PHOSPHATIDYLETHANOLAMINE-HYDROLYZING PHOSPHOLIPASE D"/>
    <property type="match status" value="1"/>
</dbReference>
<dbReference type="Proteomes" id="UP000696485">
    <property type="component" value="Unassembled WGS sequence"/>
</dbReference>
<name>A0A9P5SIL7_9FUNG</name>
<evidence type="ECO:0000259" key="3">
    <source>
        <dbReference type="Pfam" id="PF12706"/>
    </source>
</evidence>
<dbReference type="GO" id="GO:0008270">
    <property type="term" value="F:zinc ion binding"/>
    <property type="evidence" value="ECO:0007669"/>
    <property type="project" value="InterPro"/>
</dbReference>
<feature type="binding site" evidence="1">
    <location>
        <position position="303"/>
    </location>
    <ligand>
        <name>an N-acyl-1,2-diacyl-sn-glycero-3-phosphoethanolamine</name>
        <dbReference type="ChEBI" id="CHEBI:62537"/>
    </ligand>
</feature>
<dbReference type="GO" id="GO:0070290">
    <property type="term" value="F:N-acylphosphatidylethanolamine-specific phospholipase D activity"/>
    <property type="evidence" value="ECO:0007669"/>
    <property type="project" value="InterPro"/>
</dbReference>
<evidence type="ECO:0000313" key="5">
    <source>
        <dbReference type="Proteomes" id="UP000696485"/>
    </source>
</evidence>
<dbReference type="EMBL" id="JAAAUY010000406">
    <property type="protein sequence ID" value="KAF9330313.1"/>
    <property type="molecule type" value="Genomic_DNA"/>
</dbReference>
<accession>A0A9P5SIL7</accession>
<evidence type="ECO:0000313" key="4">
    <source>
        <dbReference type="EMBL" id="KAF9330313.1"/>
    </source>
</evidence>
<feature type="binding site" evidence="1">
    <location>
        <position position="146"/>
    </location>
    <ligand>
        <name>an N-acyl-1,2-diacyl-sn-glycero-3-phosphoethanolamine</name>
        <dbReference type="ChEBI" id="CHEBI:62537"/>
    </ligand>
</feature>
<evidence type="ECO:0000256" key="1">
    <source>
        <dbReference type="PIRSR" id="PIRSR038896-50"/>
    </source>
</evidence>
<feature type="domain" description="Metallo-beta-lactamase" evidence="3">
    <location>
        <begin position="101"/>
        <end position="326"/>
    </location>
</feature>
<dbReference type="Pfam" id="PF12706">
    <property type="entry name" value="Lactamase_B_2"/>
    <property type="match status" value="1"/>
</dbReference>
<keyword evidence="5" id="KW-1185">Reference proteome</keyword>
<dbReference type="InterPro" id="IPR036866">
    <property type="entry name" value="RibonucZ/Hydroxyglut_hydro"/>
</dbReference>
<evidence type="ECO:0000256" key="2">
    <source>
        <dbReference type="SAM" id="MobiDB-lite"/>
    </source>
</evidence>
<comment type="caution">
    <text evidence="4">The sequence shown here is derived from an EMBL/GenBank/DDBJ whole genome shotgun (WGS) entry which is preliminary data.</text>
</comment>
<feature type="compositionally biased region" description="Basic and acidic residues" evidence="2">
    <location>
        <begin position="1"/>
        <end position="16"/>
    </location>
</feature>
<dbReference type="GO" id="GO:0070292">
    <property type="term" value="P:N-acylphosphatidylethanolamine metabolic process"/>
    <property type="evidence" value="ECO:0007669"/>
    <property type="project" value="TreeGrafter"/>
</dbReference>
<dbReference type="Gene3D" id="3.60.15.10">
    <property type="entry name" value="Ribonuclease Z/Hydroxyacylglutathione hydrolase-like"/>
    <property type="match status" value="1"/>
</dbReference>
<gene>
    <name evidence="4" type="ORF">BG006_006731</name>
</gene>
<feature type="region of interest" description="Disordered" evidence="2">
    <location>
        <begin position="1"/>
        <end position="20"/>
    </location>
</feature>
<dbReference type="GO" id="GO:0005737">
    <property type="term" value="C:cytoplasm"/>
    <property type="evidence" value="ECO:0007669"/>
    <property type="project" value="TreeGrafter"/>
</dbReference>
<dbReference type="PIRSF" id="PIRSF038896">
    <property type="entry name" value="NAPE-PLD"/>
    <property type="match status" value="1"/>
</dbReference>